<protein>
    <submittedName>
        <fullName evidence="1">Uncharacterized protein</fullName>
    </submittedName>
</protein>
<gene>
    <name evidence="1" type="ORF">NCTC8529_00215</name>
</gene>
<evidence type="ECO:0000313" key="2">
    <source>
        <dbReference type="Proteomes" id="UP000268529"/>
    </source>
</evidence>
<dbReference type="RefSeq" id="WP_039195126.1">
    <property type="nucleotide sequence ID" value="NZ_LR134310.1"/>
</dbReference>
<dbReference type="Proteomes" id="UP000268529">
    <property type="component" value="Chromosome"/>
</dbReference>
<dbReference type="GeneID" id="92742841"/>
<reference evidence="1 2" key="1">
    <citation type="submission" date="2018-12" db="EMBL/GenBank/DDBJ databases">
        <authorList>
            <consortium name="Pathogen Informatics"/>
        </authorList>
    </citation>
    <scope>NUCLEOTIDE SEQUENCE [LARGE SCALE GENOMIC DNA]</scope>
    <source>
        <strain evidence="1 2">NCTC8529</strain>
    </source>
</reference>
<dbReference type="GeneID" id="34291953"/>
<dbReference type="AlphaFoldDB" id="A0AAX3FHP1"/>
<sequence>MNTTLQPVYLFDAGPQKETLNISSPEILEMLQAFSQTITNKIGQGKSIVVYPHRVVRHYWGLELEGDKDKLPILLNITGRFRLPQINEKQWPARLTIDVADHVDAYWLTMFLAESLHLTMSVLSTLNGHNTVCNVEEQNNEPG</sequence>
<evidence type="ECO:0000313" key="1">
    <source>
        <dbReference type="EMBL" id="VEE89303.1"/>
    </source>
</evidence>
<dbReference type="EMBL" id="LR134310">
    <property type="protein sequence ID" value="VEE89303.1"/>
    <property type="molecule type" value="Genomic_DNA"/>
</dbReference>
<accession>A0AAX3FHP1</accession>
<organism evidence="1 2">
    <name type="scientific">Actinobacillus equuli</name>
    <dbReference type="NCBI Taxonomy" id="718"/>
    <lineage>
        <taxon>Bacteria</taxon>
        <taxon>Pseudomonadati</taxon>
        <taxon>Pseudomonadota</taxon>
        <taxon>Gammaproteobacteria</taxon>
        <taxon>Pasteurellales</taxon>
        <taxon>Pasteurellaceae</taxon>
        <taxon>Actinobacillus</taxon>
    </lineage>
</organism>
<proteinExistence type="predicted"/>
<name>A0AAX3FHP1_ACTEU</name>